<dbReference type="SMART" id="SM00091">
    <property type="entry name" value="PAS"/>
    <property type="match status" value="2"/>
</dbReference>
<dbReference type="Gene3D" id="3.30.450.20">
    <property type="entry name" value="PAS domain"/>
    <property type="match status" value="1"/>
</dbReference>
<dbReference type="InterPro" id="IPR035965">
    <property type="entry name" value="PAS-like_dom_sf"/>
</dbReference>
<sequence length="634" mass="71008">MEHTFITVHDTSPDARITFASASVEQILGYRPEEVYMRSSFDFFHPEEVPFARRVHSRGLRLDKAAVLHYARLRGKDGRWIGCECCFTVVYNVLVACISLYRRGTRSEQRAKDAPLIRRIFSCSPRDPRYHMLEYLSPKFTSVPVEREPRGALILNRFSRNLTIMHATFAVDSILGGRSLEEIRGSSFYDYIEDDCIPEAERCLESAKSNDSIAYLRFWVKGARAPAQGPDVAMNDEEDSDPDSDNGGVRLSSVDVDGRPQVNGSQQNRNEHGNDQQITAAHNDSGPGNAAAEEQPQGIEVEAVVSCASDGLVVIIRKARPLIPSLQQPQQPAATYSQNQGFFAAPWGREIIRPHVPLDQVHQFRAPLRPEYMPLREPAKPVSGPPDEQFMMAIKDVAVFAWALVGINGNFAKHCKGVPQGEAQPPDGFPVWDPAGGDMEYQGPENQAALRWARLGKAAQTPMGSDIPYGGYAPDSQFGGAPSMYHQSHQPQGYVERHTYTHSIQHLPQYSASPYTFDQQQQQQQPPAPPPPQLHPHQYQHQHQQQHQHEEQYHHQQQPLQYSQTQQAPRGLWSPHNYVRDGAAEDAWQQVQHGQGDTRTPSSVPQNGSSTSSGLPTTETGDSGYSTQNEFRWH</sequence>
<reference evidence="2 3" key="1">
    <citation type="journal article" date="2019" name="Mol. Biol. Evol.">
        <title>Blast fungal genomes show frequent chromosomal changes, gene gains and losses, and effector gene turnover.</title>
        <authorList>
            <person name="Gomez Luciano L.B."/>
            <person name="Jason Tsai I."/>
            <person name="Chuma I."/>
            <person name="Tosa Y."/>
            <person name="Chen Y.H."/>
            <person name="Li J.Y."/>
            <person name="Li M.Y."/>
            <person name="Jade Lu M.Y."/>
            <person name="Nakayashiki H."/>
            <person name="Li W.H."/>
        </authorList>
    </citation>
    <scope>NUCLEOTIDE SEQUENCE [LARGE SCALE GENOMIC DNA]</scope>
    <source>
        <strain evidence="2">MZ5-1-6</strain>
    </source>
</reference>
<evidence type="ECO:0000313" key="2">
    <source>
        <dbReference type="EMBL" id="QBZ58740.1"/>
    </source>
</evidence>
<dbReference type="PROSITE" id="PS50112">
    <property type="entry name" value="PAS"/>
    <property type="match status" value="1"/>
</dbReference>
<protein>
    <submittedName>
        <fullName evidence="2">Uncharacterized protein</fullName>
    </submittedName>
</protein>
<proteinExistence type="predicted"/>
<gene>
    <name evidence="2" type="ORF">PoMZ_03698</name>
</gene>
<feature type="compositionally biased region" description="Polar residues" evidence="1">
    <location>
        <begin position="589"/>
        <end position="634"/>
    </location>
</feature>
<name>A0A4P7ND24_PYROR</name>
<dbReference type="NCBIfam" id="TIGR00229">
    <property type="entry name" value="sensory_box"/>
    <property type="match status" value="1"/>
</dbReference>
<feature type="compositionally biased region" description="Low complexity" evidence="1">
    <location>
        <begin position="555"/>
        <end position="569"/>
    </location>
</feature>
<dbReference type="Pfam" id="PF08447">
    <property type="entry name" value="PAS_3"/>
    <property type="match status" value="1"/>
</dbReference>
<dbReference type="VEuPathDB" id="FungiDB:M_BR32_EuGene_00077281"/>
<feature type="region of interest" description="Disordered" evidence="1">
    <location>
        <begin position="516"/>
        <end position="634"/>
    </location>
</feature>
<dbReference type="CDD" id="cd00130">
    <property type="entry name" value="PAS"/>
    <property type="match status" value="1"/>
</dbReference>
<dbReference type="InterPro" id="IPR000014">
    <property type="entry name" value="PAS"/>
</dbReference>
<feature type="compositionally biased region" description="Acidic residues" evidence="1">
    <location>
        <begin position="234"/>
        <end position="244"/>
    </location>
</feature>
<organism evidence="2 3">
    <name type="scientific">Pyricularia oryzae</name>
    <name type="common">Rice blast fungus</name>
    <name type="synonym">Magnaporthe oryzae</name>
    <dbReference type="NCBI Taxonomy" id="318829"/>
    <lineage>
        <taxon>Eukaryota</taxon>
        <taxon>Fungi</taxon>
        <taxon>Dikarya</taxon>
        <taxon>Ascomycota</taxon>
        <taxon>Pezizomycotina</taxon>
        <taxon>Sordariomycetes</taxon>
        <taxon>Sordariomycetidae</taxon>
        <taxon>Magnaporthales</taxon>
        <taxon>Pyriculariaceae</taxon>
        <taxon>Pyricularia</taxon>
    </lineage>
</organism>
<evidence type="ECO:0000256" key="1">
    <source>
        <dbReference type="SAM" id="MobiDB-lite"/>
    </source>
</evidence>
<dbReference type="Proteomes" id="UP000294847">
    <property type="component" value="Chromosome 3"/>
</dbReference>
<accession>A0A4P7ND24</accession>
<dbReference type="EMBL" id="CP034206">
    <property type="protein sequence ID" value="QBZ58740.1"/>
    <property type="molecule type" value="Genomic_DNA"/>
</dbReference>
<feature type="region of interest" description="Disordered" evidence="1">
    <location>
        <begin position="227"/>
        <end position="296"/>
    </location>
</feature>
<evidence type="ECO:0000313" key="3">
    <source>
        <dbReference type="Proteomes" id="UP000294847"/>
    </source>
</evidence>
<dbReference type="InterPro" id="IPR013655">
    <property type="entry name" value="PAS_fold_3"/>
</dbReference>
<dbReference type="SUPFAM" id="SSF55785">
    <property type="entry name" value="PYP-like sensor domain (PAS domain)"/>
    <property type="match status" value="1"/>
</dbReference>
<dbReference type="AlphaFoldDB" id="A0A4P7ND24"/>